<accession>A0A0F9X751</accession>
<dbReference type="Proteomes" id="UP000034112">
    <property type="component" value="Unassembled WGS sequence"/>
</dbReference>
<proteinExistence type="predicted"/>
<dbReference type="EMBL" id="JOKZ01000785">
    <property type="protein sequence ID" value="KKO96652.1"/>
    <property type="molecule type" value="Genomic_DNA"/>
</dbReference>
<evidence type="ECO:0000313" key="1">
    <source>
        <dbReference type="EMBL" id="KKO96652.1"/>
    </source>
</evidence>
<sequence length="217" mass="24517">MTASHKESQIMVSIDAGSSNTAIAVLTQCDRKISIVRAWENTPDRTGLRGSERPELPSVTYCIDDKFYYGWPPPNIIANDSQTIRAIKTYIDDGDGANALAMKETFQQKVKSNMTTGEAVYKGYLDYTLEHTRQHLQDQGLDLGEDPFSAVIFLLPPTFQRPDRQDKVKHVASGWNFDKKGYFVSEHEAALNSAIEHHHKLQEDVKNKVQYLSKLRG</sequence>
<reference evidence="2" key="1">
    <citation type="journal article" date="2015" name="Genome Announc.">
        <title>Draft whole-genome sequence of the biocontrol agent Trichoderma harzianum T6776.</title>
        <authorList>
            <person name="Baroncelli R."/>
            <person name="Piaggeschi G."/>
            <person name="Fiorini L."/>
            <person name="Bertolini E."/>
            <person name="Zapparata A."/>
            <person name="Pe M.E."/>
            <person name="Sarrocco S."/>
            <person name="Vannacci G."/>
        </authorList>
    </citation>
    <scope>NUCLEOTIDE SEQUENCE [LARGE SCALE GENOMIC DNA]</scope>
    <source>
        <strain evidence="2">T6776</strain>
    </source>
</reference>
<organism evidence="1 2">
    <name type="scientific">Trichoderma harzianum</name>
    <name type="common">Hypocrea lixii</name>
    <dbReference type="NCBI Taxonomy" id="5544"/>
    <lineage>
        <taxon>Eukaryota</taxon>
        <taxon>Fungi</taxon>
        <taxon>Dikarya</taxon>
        <taxon>Ascomycota</taxon>
        <taxon>Pezizomycotina</taxon>
        <taxon>Sordariomycetes</taxon>
        <taxon>Hypocreomycetidae</taxon>
        <taxon>Hypocreales</taxon>
        <taxon>Hypocreaceae</taxon>
        <taxon>Trichoderma</taxon>
    </lineage>
</organism>
<protein>
    <submittedName>
        <fullName evidence="1">Uncharacterized protein</fullName>
    </submittedName>
</protein>
<name>A0A0F9X751_TRIHA</name>
<dbReference type="AlphaFoldDB" id="A0A0F9X751"/>
<evidence type="ECO:0000313" key="2">
    <source>
        <dbReference type="Proteomes" id="UP000034112"/>
    </source>
</evidence>
<gene>
    <name evidence="1" type="ORF">THAR02_11242</name>
</gene>
<dbReference type="Gene3D" id="3.30.420.40">
    <property type="match status" value="1"/>
</dbReference>
<comment type="caution">
    <text evidence="1">The sequence shown here is derived from an EMBL/GenBank/DDBJ whole genome shotgun (WGS) entry which is preliminary data.</text>
</comment>